<dbReference type="Proteomes" id="UP001596158">
    <property type="component" value="Unassembled WGS sequence"/>
</dbReference>
<evidence type="ECO:0000313" key="1">
    <source>
        <dbReference type="EMBL" id="MFC6178086.1"/>
    </source>
</evidence>
<sequence length="288" mass="31818">MTINYITKDNGLFDQKINQGLLTAALGVPDVQLVNGGRSFTLTTLSTSGLKPHTRNKGFNAGSAENEKKVYTMGQDRDIEFYVDTQDVDETNQDLAVGNISKVFIQDHVQPEIDAYRFSTLAKGAGHSTTETLTVDNVYTQLKAALLPVRKFGAQNIIGFVSSEVMDFLERSKEFTRSITNQNVGQTALESRVTSIDGVQLVEVWDDTRFKSAYDFADGYVPAKAAADINFILVAKQAVIPVVKENAIFLFAPGQHTQGDGYLYQNRLYHDLFIKEQQKDGVSVSLKG</sequence>
<name>A0ABW1RRJ9_9LACO</name>
<organism evidence="1 2">
    <name type="scientific">Weissella sagaensis</name>
    <dbReference type="NCBI Taxonomy" id="2559928"/>
    <lineage>
        <taxon>Bacteria</taxon>
        <taxon>Bacillati</taxon>
        <taxon>Bacillota</taxon>
        <taxon>Bacilli</taxon>
        <taxon>Lactobacillales</taxon>
        <taxon>Lactobacillaceae</taxon>
        <taxon>Weissella</taxon>
    </lineage>
</organism>
<reference evidence="2" key="1">
    <citation type="journal article" date="2019" name="Int. J. Syst. Evol. Microbiol.">
        <title>The Global Catalogue of Microorganisms (GCM) 10K type strain sequencing project: providing services to taxonomists for standard genome sequencing and annotation.</title>
        <authorList>
            <consortium name="The Broad Institute Genomics Platform"/>
            <consortium name="The Broad Institute Genome Sequencing Center for Infectious Disease"/>
            <person name="Wu L."/>
            <person name="Ma J."/>
        </authorList>
    </citation>
    <scope>NUCLEOTIDE SEQUENCE [LARGE SCALE GENOMIC DNA]</scope>
    <source>
        <strain evidence="2">CCM 8924</strain>
    </source>
</reference>
<gene>
    <name evidence="1" type="ORF">ACFQGR_01495</name>
</gene>
<dbReference type="EMBL" id="JBHSSG010000007">
    <property type="protein sequence ID" value="MFC6178086.1"/>
    <property type="molecule type" value="Genomic_DNA"/>
</dbReference>
<accession>A0ABW1RRJ9</accession>
<dbReference type="RefSeq" id="WP_137600730.1">
    <property type="nucleotide sequence ID" value="NZ_BJDT01000005.1"/>
</dbReference>
<evidence type="ECO:0008006" key="3">
    <source>
        <dbReference type="Google" id="ProtNLM"/>
    </source>
</evidence>
<keyword evidence="2" id="KW-1185">Reference proteome</keyword>
<protein>
    <recommendedName>
        <fullName evidence="3">Phage major capsid protein</fullName>
    </recommendedName>
</protein>
<proteinExistence type="predicted"/>
<evidence type="ECO:0000313" key="2">
    <source>
        <dbReference type="Proteomes" id="UP001596158"/>
    </source>
</evidence>
<comment type="caution">
    <text evidence="1">The sequence shown here is derived from an EMBL/GenBank/DDBJ whole genome shotgun (WGS) entry which is preliminary data.</text>
</comment>